<dbReference type="Proteomes" id="UP000290289">
    <property type="component" value="Chromosome 16"/>
</dbReference>
<sequence length="64" mass="7233">MVNFSMARMGWWWSQLAIGRTGGDCYNVNTVEVEETQSLSQRESSHVEVVAGSKLDDFLHDLLT</sequence>
<protein>
    <submittedName>
        <fullName evidence="1">Uncharacterized protein</fullName>
    </submittedName>
</protein>
<reference evidence="1 2" key="1">
    <citation type="submission" date="2018-10" db="EMBL/GenBank/DDBJ databases">
        <title>A high-quality apple genome assembly.</title>
        <authorList>
            <person name="Hu J."/>
        </authorList>
    </citation>
    <scope>NUCLEOTIDE SEQUENCE [LARGE SCALE GENOMIC DNA]</scope>
    <source>
        <strain evidence="2">cv. HFTH1</strain>
        <tissue evidence="1">Young leaf</tissue>
    </source>
</reference>
<organism evidence="1 2">
    <name type="scientific">Malus domestica</name>
    <name type="common">Apple</name>
    <name type="synonym">Pyrus malus</name>
    <dbReference type="NCBI Taxonomy" id="3750"/>
    <lineage>
        <taxon>Eukaryota</taxon>
        <taxon>Viridiplantae</taxon>
        <taxon>Streptophyta</taxon>
        <taxon>Embryophyta</taxon>
        <taxon>Tracheophyta</taxon>
        <taxon>Spermatophyta</taxon>
        <taxon>Magnoliopsida</taxon>
        <taxon>eudicotyledons</taxon>
        <taxon>Gunneridae</taxon>
        <taxon>Pentapetalae</taxon>
        <taxon>rosids</taxon>
        <taxon>fabids</taxon>
        <taxon>Rosales</taxon>
        <taxon>Rosaceae</taxon>
        <taxon>Amygdaloideae</taxon>
        <taxon>Maleae</taxon>
        <taxon>Malus</taxon>
    </lineage>
</organism>
<accession>A0A498HP67</accession>
<proteinExistence type="predicted"/>
<keyword evidence="2" id="KW-1185">Reference proteome</keyword>
<comment type="caution">
    <text evidence="1">The sequence shown here is derived from an EMBL/GenBank/DDBJ whole genome shotgun (WGS) entry which is preliminary data.</text>
</comment>
<dbReference type="EMBL" id="RDQH01000342">
    <property type="protein sequence ID" value="RXH71197.1"/>
    <property type="molecule type" value="Genomic_DNA"/>
</dbReference>
<gene>
    <name evidence="1" type="ORF">DVH24_018552</name>
</gene>
<evidence type="ECO:0000313" key="2">
    <source>
        <dbReference type="Proteomes" id="UP000290289"/>
    </source>
</evidence>
<evidence type="ECO:0000313" key="1">
    <source>
        <dbReference type="EMBL" id="RXH71197.1"/>
    </source>
</evidence>
<name>A0A498HP67_MALDO</name>
<dbReference type="AlphaFoldDB" id="A0A498HP67"/>